<gene>
    <name evidence="1" type="ORF">M9H77_20893</name>
</gene>
<dbReference type="EMBL" id="CM044705">
    <property type="protein sequence ID" value="KAI5661570.1"/>
    <property type="molecule type" value="Genomic_DNA"/>
</dbReference>
<keyword evidence="2" id="KW-1185">Reference proteome</keyword>
<organism evidence="1 2">
    <name type="scientific">Catharanthus roseus</name>
    <name type="common">Madagascar periwinkle</name>
    <name type="synonym">Vinca rosea</name>
    <dbReference type="NCBI Taxonomy" id="4058"/>
    <lineage>
        <taxon>Eukaryota</taxon>
        <taxon>Viridiplantae</taxon>
        <taxon>Streptophyta</taxon>
        <taxon>Embryophyta</taxon>
        <taxon>Tracheophyta</taxon>
        <taxon>Spermatophyta</taxon>
        <taxon>Magnoliopsida</taxon>
        <taxon>eudicotyledons</taxon>
        <taxon>Gunneridae</taxon>
        <taxon>Pentapetalae</taxon>
        <taxon>asterids</taxon>
        <taxon>lamiids</taxon>
        <taxon>Gentianales</taxon>
        <taxon>Apocynaceae</taxon>
        <taxon>Rauvolfioideae</taxon>
        <taxon>Vinceae</taxon>
        <taxon>Catharanthinae</taxon>
        <taxon>Catharanthus</taxon>
    </lineage>
</organism>
<name>A0ACC0AL09_CATRO</name>
<proteinExistence type="predicted"/>
<sequence length="128" mass="15578">MWGVHCWARGFEEAGWRFVVLLTLRQGYVEMMVTESKLPKHANEVYTIWAYRLFEEQFTKFLEYCQGLVVYNKGEHVYEMHKRSLKDNLPRSKRLLKTTRLYEDEVIKLKTLKRRRMVRNSFISYVSF</sequence>
<reference evidence="2" key="1">
    <citation type="journal article" date="2023" name="Nat. Plants">
        <title>Single-cell RNA sequencing provides a high-resolution roadmap for understanding the multicellular compartmentation of specialized metabolism.</title>
        <authorList>
            <person name="Sun S."/>
            <person name="Shen X."/>
            <person name="Li Y."/>
            <person name="Li Y."/>
            <person name="Wang S."/>
            <person name="Li R."/>
            <person name="Zhang H."/>
            <person name="Shen G."/>
            <person name="Guo B."/>
            <person name="Wei J."/>
            <person name="Xu J."/>
            <person name="St-Pierre B."/>
            <person name="Chen S."/>
            <person name="Sun C."/>
        </authorList>
    </citation>
    <scope>NUCLEOTIDE SEQUENCE [LARGE SCALE GENOMIC DNA]</scope>
</reference>
<accession>A0ACC0AL09</accession>
<protein>
    <submittedName>
        <fullName evidence="1">Uncharacterized protein</fullName>
    </submittedName>
</protein>
<comment type="caution">
    <text evidence="1">The sequence shown here is derived from an EMBL/GenBank/DDBJ whole genome shotgun (WGS) entry which is preliminary data.</text>
</comment>
<evidence type="ECO:0000313" key="1">
    <source>
        <dbReference type="EMBL" id="KAI5661570.1"/>
    </source>
</evidence>
<dbReference type="Proteomes" id="UP001060085">
    <property type="component" value="Linkage Group LG05"/>
</dbReference>
<evidence type="ECO:0000313" key="2">
    <source>
        <dbReference type="Proteomes" id="UP001060085"/>
    </source>
</evidence>